<keyword evidence="3" id="KW-0862">Zinc</keyword>
<name>A0A0M2ND29_9FIRM</name>
<feature type="binding site" evidence="3">
    <location>
        <position position="17"/>
    </location>
    <ligand>
        <name>a divalent metal cation</name>
        <dbReference type="ChEBI" id="CHEBI:60240"/>
    </ligand>
</feature>
<dbReference type="InterPro" id="IPR013658">
    <property type="entry name" value="SGL"/>
</dbReference>
<comment type="cofactor">
    <cofactor evidence="3">
        <name>Zn(2+)</name>
        <dbReference type="ChEBI" id="CHEBI:29105"/>
    </cofactor>
    <text evidence="3">Binds 1 divalent metal cation per subunit.</text>
</comment>
<dbReference type="AlphaFoldDB" id="A0A0M2ND29"/>
<dbReference type="PANTHER" id="PTHR10907">
    <property type="entry name" value="REGUCALCIN"/>
    <property type="match status" value="1"/>
</dbReference>
<evidence type="ECO:0000313" key="6">
    <source>
        <dbReference type="Proteomes" id="UP000034076"/>
    </source>
</evidence>
<gene>
    <name evidence="5" type="ORF">CHK_2026</name>
</gene>
<protein>
    <submittedName>
        <fullName evidence="5">Gluconolactonase</fullName>
        <ecNumber evidence="5">3.1.1.17</ecNumber>
    </submittedName>
</protein>
<dbReference type="GO" id="GO:0005509">
    <property type="term" value="F:calcium ion binding"/>
    <property type="evidence" value="ECO:0007669"/>
    <property type="project" value="TreeGrafter"/>
</dbReference>
<proteinExistence type="inferred from homology"/>
<comment type="caution">
    <text evidence="5">The sequence shown here is derived from an EMBL/GenBank/DDBJ whole genome shotgun (WGS) entry which is preliminary data.</text>
</comment>
<feature type="binding site" evidence="3">
    <location>
        <position position="204"/>
    </location>
    <ligand>
        <name>a divalent metal cation</name>
        <dbReference type="ChEBI" id="CHEBI:60240"/>
    </ligand>
</feature>
<dbReference type="GO" id="GO:0004341">
    <property type="term" value="F:gluconolactonase activity"/>
    <property type="evidence" value="ECO:0007669"/>
    <property type="project" value="UniProtKB-EC"/>
</dbReference>
<organism evidence="5 6">
    <name type="scientific">Christensenella hongkongensis</name>
    <dbReference type="NCBI Taxonomy" id="270498"/>
    <lineage>
        <taxon>Bacteria</taxon>
        <taxon>Bacillati</taxon>
        <taxon>Bacillota</taxon>
        <taxon>Clostridia</taxon>
        <taxon>Christensenellales</taxon>
        <taxon>Christensenellaceae</taxon>
        <taxon>Christensenella</taxon>
    </lineage>
</organism>
<feature type="active site" description="Proton donor/acceptor" evidence="2">
    <location>
        <position position="204"/>
    </location>
</feature>
<reference evidence="5 6" key="1">
    <citation type="submission" date="2015-04" db="EMBL/GenBank/DDBJ databases">
        <title>Draft genome sequence of bacteremic isolate Catabacter hongkongensis type strain HKU16T.</title>
        <authorList>
            <person name="Lau S.K."/>
            <person name="Teng J.L."/>
            <person name="Huang Y."/>
            <person name="Curreem S.O."/>
            <person name="Tsui S.K."/>
            <person name="Woo P.C."/>
        </authorList>
    </citation>
    <scope>NUCLEOTIDE SEQUENCE [LARGE SCALE GENOMIC DNA]</scope>
    <source>
        <strain evidence="5 6">HKU16</strain>
    </source>
</reference>
<dbReference type="EC" id="3.1.1.17" evidence="5"/>
<keyword evidence="3" id="KW-0479">Metal-binding</keyword>
<feature type="binding site" evidence="3">
    <location>
        <position position="100"/>
    </location>
    <ligand>
        <name>substrate</name>
    </ligand>
</feature>
<dbReference type="PANTHER" id="PTHR10907:SF47">
    <property type="entry name" value="REGUCALCIN"/>
    <property type="match status" value="1"/>
</dbReference>
<dbReference type="SUPFAM" id="SSF63829">
    <property type="entry name" value="Calcium-dependent phosphotriesterase"/>
    <property type="match status" value="1"/>
</dbReference>
<dbReference type="Proteomes" id="UP000034076">
    <property type="component" value="Unassembled WGS sequence"/>
</dbReference>
<dbReference type="PRINTS" id="PR01790">
    <property type="entry name" value="SMP30FAMILY"/>
</dbReference>
<dbReference type="PATRIC" id="fig|270498.16.peg.2978"/>
<comment type="similarity">
    <text evidence="1">Belongs to the SMP-30/CGR1 family.</text>
</comment>
<feature type="domain" description="SMP-30/Gluconolactonase/LRE-like region" evidence="4">
    <location>
        <begin position="15"/>
        <end position="263"/>
    </location>
</feature>
<evidence type="ECO:0000259" key="4">
    <source>
        <dbReference type="Pfam" id="PF08450"/>
    </source>
</evidence>
<sequence>MKKSVELVVKTECQLGEGPSWDDRTNTLYFLDLIGNRIYYYDIAKDTLDFMDVGQNTGCAVPCEKGGLIAGLQNGVYYIDPHQKKMELLVQPERGISGNRFNDGKCDAAGRLWAGTMSKTLDTGYGDYIPRGSLYCIDTDMSVSKRLSYVTISNGLAWSKDNRTMYYIDTPTKKLTAFDFDLTTGAITGRRTAIDFSKYSGQPDGMCIDSEDRLWIAFFGESMLRYCDPQSGEVLEEVLFPVLNVTCAAFGGDDLKDLYVTTGNIDTPMDQYPLAGSVFKIRTEVPGMPLCRFGKK</sequence>
<dbReference type="Pfam" id="PF08450">
    <property type="entry name" value="SGL"/>
    <property type="match status" value="1"/>
</dbReference>
<dbReference type="EMBL" id="LAYJ01000111">
    <property type="protein sequence ID" value="KKI50434.1"/>
    <property type="molecule type" value="Genomic_DNA"/>
</dbReference>
<evidence type="ECO:0000256" key="1">
    <source>
        <dbReference type="ARBA" id="ARBA00008853"/>
    </source>
</evidence>
<dbReference type="InterPro" id="IPR005511">
    <property type="entry name" value="SMP-30"/>
</dbReference>
<dbReference type="RefSeq" id="WP_046443885.1">
    <property type="nucleotide sequence ID" value="NZ_LAYJ01000111.1"/>
</dbReference>
<evidence type="ECO:0000256" key="3">
    <source>
        <dbReference type="PIRSR" id="PIRSR605511-2"/>
    </source>
</evidence>
<dbReference type="GO" id="GO:0019853">
    <property type="term" value="P:L-ascorbic acid biosynthetic process"/>
    <property type="evidence" value="ECO:0007669"/>
    <property type="project" value="TreeGrafter"/>
</dbReference>
<dbReference type="Gene3D" id="2.120.10.30">
    <property type="entry name" value="TolB, C-terminal domain"/>
    <property type="match status" value="1"/>
</dbReference>
<accession>A0A0M2ND29</accession>
<dbReference type="InterPro" id="IPR011042">
    <property type="entry name" value="6-blade_b-propeller_TolB-like"/>
</dbReference>
<dbReference type="STRING" id="270498.CHK_2026"/>
<keyword evidence="6" id="KW-1185">Reference proteome</keyword>
<dbReference type="OrthoDB" id="2633250at2"/>
<evidence type="ECO:0000313" key="5">
    <source>
        <dbReference type="EMBL" id="KKI50434.1"/>
    </source>
</evidence>
<feature type="binding site" evidence="3">
    <location>
        <position position="154"/>
    </location>
    <ligand>
        <name>a divalent metal cation</name>
        <dbReference type="ChEBI" id="CHEBI:60240"/>
    </ligand>
</feature>
<keyword evidence="5" id="KW-0378">Hydrolase</keyword>
<evidence type="ECO:0000256" key="2">
    <source>
        <dbReference type="PIRSR" id="PIRSR605511-1"/>
    </source>
</evidence>
<feature type="binding site" evidence="3">
    <location>
        <position position="102"/>
    </location>
    <ligand>
        <name>substrate</name>
    </ligand>
</feature>